<evidence type="ECO:0000313" key="2">
    <source>
        <dbReference type="EMBL" id="PKY52753.1"/>
    </source>
</evidence>
<feature type="compositionally biased region" description="Basic residues" evidence="1">
    <location>
        <begin position="15"/>
        <end position="27"/>
    </location>
</feature>
<accession>A0A2I1H1J0</accession>
<dbReference type="Proteomes" id="UP000234323">
    <property type="component" value="Unassembled WGS sequence"/>
</dbReference>
<keyword evidence="3" id="KW-1185">Reference proteome</keyword>
<gene>
    <name evidence="2" type="ORF">RhiirA4_470584</name>
</gene>
<evidence type="ECO:0000313" key="3">
    <source>
        <dbReference type="Proteomes" id="UP000234323"/>
    </source>
</evidence>
<organism evidence="2 3">
    <name type="scientific">Rhizophagus irregularis</name>
    <dbReference type="NCBI Taxonomy" id="588596"/>
    <lineage>
        <taxon>Eukaryota</taxon>
        <taxon>Fungi</taxon>
        <taxon>Fungi incertae sedis</taxon>
        <taxon>Mucoromycota</taxon>
        <taxon>Glomeromycotina</taxon>
        <taxon>Glomeromycetes</taxon>
        <taxon>Glomerales</taxon>
        <taxon>Glomeraceae</taxon>
        <taxon>Rhizophagus</taxon>
    </lineage>
</organism>
<proteinExistence type="predicted"/>
<name>A0A2I1H1J0_9GLOM</name>
<reference evidence="2 3" key="1">
    <citation type="submission" date="2015-10" db="EMBL/GenBank/DDBJ databases">
        <title>Genome analyses suggest a sexual origin of heterokaryosis in a supposedly ancient asexual fungus.</title>
        <authorList>
            <person name="Ropars J."/>
            <person name="Sedzielewska K."/>
            <person name="Noel J."/>
            <person name="Charron P."/>
            <person name="Farinelli L."/>
            <person name="Marton T."/>
            <person name="Kruger M."/>
            <person name="Pelin A."/>
            <person name="Brachmann A."/>
            <person name="Corradi N."/>
        </authorList>
    </citation>
    <scope>NUCLEOTIDE SEQUENCE [LARGE SCALE GENOMIC DNA]</scope>
    <source>
        <strain evidence="2 3">A4</strain>
    </source>
</reference>
<feature type="region of interest" description="Disordered" evidence="1">
    <location>
        <begin position="1"/>
        <end position="30"/>
    </location>
</feature>
<protein>
    <submittedName>
        <fullName evidence="2">Uncharacterized protein</fullName>
    </submittedName>
</protein>
<dbReference type="VEuPathDB" id="FungiDB:FUN_008081"/>
<comment type="caution">
    <text evidence="2">The sequence shown here is derived from an EMBL/GenBank/DDBJ whole genome shotgun (WGS) entry which is preliminary data.</text>
</comment>
<dbReference type="EMBL" id="LLXI01001262">
    <property type="protein sequence ID" value="PKY52753.1"/>
    <property type="molecule type" value="Genomic_DNA"/>
</dbReference>
<sequence length="146" mass="16518">MPGKRPLSSSDKSNHYKRTKMLGKIGKKTSESKAKHISTISTVVTFISRKSSSRAKNISISASPGIQDGKDIFRTLYYECFVEESSELLVDDGSYPFPYLITHDEMNAFDVEWILNEDYSRVGGRDNVWCIIDGKPPRVNQDFDTV</sequence>
<dbReference type="AlphaFoldDB" id="A0A2I1H1J0"/>
<evidence type="ECO:0000256" key="1">
    <source>
        <dbReference type="SAM" id="MobiDB-lite"/>
    </source>
</evidence>